<evidence type="ECO:0000313" key="17">
    <source>
        <dbReference type="Proteomes" id="UP001497382"/>
    </source>
</evidence>
<evidence type="ECO:0000256" key="1">
    <source>
        <dbReference type="ARBA" id="ARBA00004651"/>
    </source>
</evidence>
<dbReference type="SMART" id="SM00008">
    <property type="entry name" value="HormR"/>
    <property type="match status" value="1"/>
</dbReference>
<dbReference type="PANTHER" id="PTHR45620:SF15">
    <property type="entry name" value="DIURETIC HORMONE 44 RECEPTOR 1-RELATED"/>
    <property type="match status" value="1"/>
</dbReference>
<dbReference type="GO" id="GO:0008528">
    <property type="term" value="F:G protein-coupled peptide receptor activity"/>
    <property type="evidence" value="ECO:0007669"/>
    <property type="project" value="TreeGrafter"/>
</dbReference>
<feature type="transmembrane region" description="Helical" evidence="13">
    <location>
        <begin position="227"/>
        <end position="248"/>
    </location>
</feature>
<feature type="transmembrane region" description="Helical" evidence="13">
    <location>
        <begin position="275"/>
        <end position="300"/>
    </location>
</feature>
<dbReference type="InterPro" id="IPR050332">
    <property type="entry name" value="GPCR_2"/>
</dbReference>
<dbReference type="Gene3D" id="4.10.1240.10">
    <property type="entry name" value="GPCR, family 2, extracellular hormone receptor domain"/>
    <property type="match status" value="1"/>
</dbReference>
<dbReference type="PROSITE" id="PS00650">
    <property type="entry name" value="G_PROTEIN_RECEP_F2_2"/>
    <property type="match status" value="1"/>
</dbReference>
<feature type="transmembrane region" description="Helical" evidence="13">
    <location>
        <begin position="156"/>
        <end position="173"/>
    </location>
</feature>
<accession>A0AAV2A9Z8</accession>
<feature type="transmembrane region" description="Helical" evidence="13">
    <location>
        <begin position="193"/>
        <end position="215"/>
    </location>
</feature>
<dbReference type="Gene3D" id="1.20.1070.10">
    <property type="entry name" value="Rhodopsin 7-helix transmembrane proteins"/>
    <property type="match status" value="1"/>
</dbReference>
<dbReference type="InterPro" id="IPR017981">
    <property type="entry name" value="GPCR_2-like_7TM"/>
</dbReference>
<evidence type="ECO:0000256" key="10">
    <source>
        <dbReference type="ARBA" id="ARBA00023224"/>
    </source>
</evidence>
<dbReference type="Pfam" id="PF02793">
    <property type="entry name" value="HRM"/>
    <property type="match status" value="1"/>
</dbReference>
<evidence type="ECO:0000256" key="2">
    <source>
        <dbReference type="ARBA" id="ARBA00005314"/>
    </source>
</evidence>
<evidence type="ECO:0000256" key="7">
    <source>
        <dbReference type="ARBA" id="ARBA00023136"/>
    </source>
</evidence>
<sequence>MEVDMMTDDTTVYPVSEDISFDEIYCSFSYLNQTNISKESFCNATWDGLSCWPSTAAGSTATISCFPEFNGVKYDVSGNASRECLSNATWSSWSNYRSCKPLKIPEDEYLQVLWDMRGAVTVYYVGYGLSLVALTLALWIFIYFKDLRCLRNTIHANLMFTYLLLDITWILTAKLQTSQNYVSSRIACFLTIFLTYLMGTNFFWMFVEGLYLFILVVKTFTVDNIKIYVYTTIGWVIPAVIAATWAGVKGHFGSTIQDVLEPEGCPWQKRDYYDYIFICPVILVLMVNIIFLTKIMWVLITKLRATNTVESEQYRKAAKALLVLIPLLGVTYILVIATPSHRTGEVVFTFIQATLLSIQGFIVAVLYCFLNGEVQNSVRSRLERWKIRRGINSRQSQSFSFRSSPQENFYRNVPRGSCISFATSMSFVNRSPSVPAINNYLPPPDSLPMKDDVV</sequence>
<dbReference type="GO" id="GO:0005886">
    <property type="term" value="C:plasma membrane"/>
    <property type="evidence" value="ECO:0007669"/>
    <property type="project" value="UniProtKB-SubCell"/>
</dbReference>
<dbReference type="GO" id="GO:0007188">
    <property type="term" value="P:adenylate cyclase-modulating G protein-coupled receptor signaling pathway"/>
    <property type="evidence" value="ECO:0007669"/>
    <property type="project" value="TreeGrafter"/>
</dbReference>
<dbReference type="SUPFAM" id="SSF81321">
    <property type="entry name" value="Family A G protein-coupled receptor-like"/>
    <property type="match status" value="1"/>
</dbReference>
<dbReference type="PROSITE" id="PS50227">
    <property type="entry name" value="G_PROTEIN_RECEP_F2_3"/>
    <property type="match status" value="1"/>
</dbReference>
<dbReference type="AlphaFoldDB" id="A0AAV2A9Z8"/>
<feature type="domain" description="G-protein coupled receptors family 2 profile 2" evidence="15">
    <location>
        <begin position="119"/>
        <end position="371"/>
    </location>
</feature>
<dbReference type="PANTHER" id="PTHR45620">
    <property type="entry name" value="PDF RECEPTOR-LIKE PROTEIN-RELATED"/>
    <property type="match status" value="1"/>
</dbReference>
<protein>
    <recommendedName>
        <fullName evidence="12">Diuretic hormone receptor</fullName>
    </recommendedName>
</protein>
<dbReference type="PRINTS" id="PR00249">
    <property type="entry name" value="GPCRSECRETIN"/>
</dbReference>
<dbReference type="Pfam" id="PF00002">
    <property type="entry name" value="7tm_2"/>
    <property type="match status" value="1"/>
</dbReference>
<evidence type="ECO:0000256" key="8">
    <source>
        <dbReference type="ARBA" id="ARBA00023170"/>
    </source>
</evidence>
<organism evidence="16 17">
    <name type="scientific">Larinioides sclopetarius</name>
    <dbReference type="NCBI Taxonomy" id="280406"/>
    <lineage>
        <taxon>Eukaryota</taxon>
        <taxon>Metazoa</taxon>
        <taxon>Ecdysozoa</taxon>
        <taxon>Arthropoda</taxon>
        <taxon>Chelicerata</taxon>
        <taxon>Arachnida</taxon>
        <taxon>Araneae</taxon>
        <taxon>Araneomorphae</taxon>
        <taxon>Entelegynae</taxon>
        <taxon>Araneoidea</taxon>
        <taxon>Araneidae</taxon>
        <taxon>Larinioides</taxon>
    </lineage>
</organism>
<dbReference type="GO" id="GO:0017046">
    <property type="term" value="F:peptide hormone binding"/>
    <property type="evidence" value="ECO:0007669"/>
    <property type="project" value="TreeGrafter"/>
</dbReference>
<comment type="caution">
    <text evidence="16">The sequence shown here is derived from an EMBL/GenBank/DDBJ whole genome shotgun (WGS) entry which is preliminary data.</text>
</comment>
<evidence type="ECO:0000256" key="12">
    <source>
        <dbReference type="ARBA" id="ARBA00071387"/>
    </source>
</evidence>
<keyword evidence="8" id="KW-0675">Receptor</keyword>
<dbReference type="InterPro" id="IPR000832">
    <property type="entry name" value="GPCR_2_secretin-like"/>
</dbReference>
<keyword evidence="5 13" id="KW-1133">Transmembrane helix</keyword>
<evidence type="ECO:0000313" key="16">
    <source>
        <dbReference type="EMBL" id="CAL1279814.1"/>
    </source>
</evidence>
<keyword evidence="10" id="KW-0807">Transducer</keyword>
<dbReference type="Proteomes" id="UP001497382">
    <property type="component" value="Unassembled WGS sequence"/>
</dbReference>
<feature type="transmembrane region" description="Helical" evidence="13">
    <location>
        <begin position="346"/>
        <end position="370"/>
    </location>
</feature>
<name>A0AAV2A9Z8_9ARAC</name>
<keyword evidence="7 13" id="KW-0472">Membrane</keyword>
<evidence type="ECO:0000256" key="4">
    <source>
        <dbReference type="ARBA" id="ARBA00022692"/>
    </source>
</evidence>
<evidence type="ECO:0000259" key="14">
    <source>
        <dbReference type="PROSITE" id="PS50227"/>
    </source>
</evidence>
<dbReference type="EMBL" id="CAXIEN010000125">
    <property type="protein sequence ID" value="CAL1279814.1"/>
    <property type="molecule type" value="Genomic_DNA"/>
</dbReference>
<keyword evidence="9" id="KW-0325">Glycoprotein</keyword>
<dbReference type="PRINTS" id="PR01127">
    <property type="entry name" value="DIUHORMONER"/>
</dbReference>
<reference evidence="16 17" key="1">
    <citation type="submission" date="2024-04" db="EMBL/GenBank/DDBJ databases">
        <authorList>
            <person name="Rising A."/>
            <person name="Reimegard J."/>
            <person name="Sonavane S."/>
            <person name="Akerstrom W."/>
            <person name="Nylinder S."/>
            <person name="Hedman E."/>
            <person name="Kallberg Y."/>
        </authorList>
    </citation>
    <scope>NUCLEOTIDE SEQUENCE [LARGE SCALE GENOMIC DNA]</scope>
</reference>
<keyword evidence="4 13" id="KW-0812">Transmembrane</keyword>
<dbReference type="InterPro" id="IPR002001">
    <property type="entry name" value="GPCR_2_diuretic_rcpt"/>
</dbReference>
<dbReference type="FunFam" id="1.20.1070.10:FF:000155">
    <property type="entry name" value="diuretic hormone receptor isoform X1"/>
    <property type="match status" value="1"/>
</dbReference>
<comment type="function">
    <text evidence="11">Receptor for the insect diurectic hormone. The activity of this receptor is mediated by G proteins which activate adenylyl cyclase.</text>
</comment>
<proteinExistence type="inferred from homology"/>
<evidence type="ECO:0000259" key="15">
    <source>
        <dbReference type="PROSITE" id="PS50261"/>
    </source>
</evidence>
<dbReference type="PROSITE" id="PS00649">
    <property type="entry name" value="G_PROTEIN_RECEP_F2_1"/>
    <property type="match status" value="1"/>
</dbReference>
<feature type="transmembrane region" description="Helical" evidence="13">
    <location>
        <begin position="321"/>
        <end position="340"/>
    </location>
</feature>
<gene>
    <name evidence="16" type="ORF">LARSCL_LOCUS10612</name>
</gene>
<evidence type="ECO:0000256" key="13">
    <source>
        <dbReference type="SAM" id="Phobius"/>
    </source>
</evidence>
<keyword evidence="3" id="KW-1003">Cell membrane</keyword>
<comment type="subcellular location">
    <subcellularLocation>
        <location evidence="1">Cell membrane</location>
        <topology evidence="1">Multi-pass membrane protein</topology>
    </subcellularLocation>
</comment>
<dbReference type="GO" id="GO:0008036">
    <property type="term" value="F:diuretic hormone receptor activity"/>
    <property type="evidence" value="ECO:0007669"/>
    <property type="project" value="InterPro"/>
</dbReference>
<keyword evidence="17" id="KW-1185">Reference proteome</keyword>
<evidence type="ECO:0000256" key="9">
    <source>
        <dbReference type="ARBA" id="ARBA00023180"/>
    </source>
</evidence>
<evidence type="ECO:0000256" key="11">
    <source>
        <dbReference type="ARBA" id="ARBA00054836"/>
    </source>
</evidence>
<dbReference type="SUPFAM" id="SSF111418">
    <property type="entry name" value="Hormone receptor domain"/>
    <property type="match status" value="1"/>
</dbReference>
<evidence type="ECO:0000256" key="6">
    <source>
        <dbReference type="ARBA" id="ARBA00023040"/>
    </source>
</evidence>
<comment type="similarity">
    <text evidence="2">Belongs to the G-protein coupled receptor 2 family.</text>
</comment>
<dbReference type="PROSITE" id="PS50261">
    <property type="entry name" value="G_PROTEIN_RECEP_F2_4"/>
    <property type="match status" value="1"/>
</dbReference>
<dbReference type="GO" id="GO:0007166">
    <property type="term" value="P:cell surface receptor signaling pathway"/>
    <property type="evidence" value="ECO:0007669"/>
    <property type="project" value="InterPro"/>
</dbReference>
<evidence type="ECO:0000256" key="3">
    <source>
        <dbReference type="ARBA" id="ARBA00022475"/>
    </source>
</evidence>
<feature type="domain" description="G-protein coupled receptors family 2 profile 1" evidence="14">
    <location>
        <begin position="25"/>
        <end position="103"/>
    </location>
</feature>
<dbReference type="InterPro" id="IPR036445">
    <property type="entry name" value="GPCR_2_extracell_dom_sf"/>
</dbReference>
<dbReference type="InterPro" id="IPR017983">
    <property type="entry name" value="GPCR_2_secretin-like_CS"/>
</dbReference>
<feature type="transmembrane region" description="Helical" evidence="13">
    <location>
        <begin position="122"/>
        <end position="144"/>
    </location>
</feature>
<keyword evidence="6" id="KW-0297">G-protein coupled receptor</keyword>
<dbReference type="InterPro" id="IPR001879">
    <property type="entry name" value="GPCR_2_extracellular_dom"/>
</dbReference>
<evidence type="ECO:0000256" key="5">
    <source>
        <dbReference type="ARBA" id="ARBA00022989"/>
    </source>
</evidence>